<sequence>MWYQEAEISVVYRGLIFVLIQIPSLEYLAISLERFTHIIIEPVQQLTKYPNTERRSRRLTLKLGRNKNLWRNGIKD</sequence>
<keyword evidence="1" id="KW-0812">Transmembrane</keyword>
<dbReference type="EMBL" id="KN837412">
    <property type="protein sequence ID" value="KIJ25504.1"/>
    <property type="molecule type" value="Genomic_DNA"/>
</dbReference>
<keyword evidence="1" id="KW-1133">Transmembrane helix</keyword>
<reference evidence="2 4" key="1">
    <citation type="submission" date="2014-06" db="EMBL/GenBank/DDBJ databases">
        <title>Evolutionary Origins and Diversification of the Mycorrhizal Mutualists.</title>
        <authorList>
            <consortium name="DOE Joint Genome Institute"/>
            <consortium name="Mycorrhizal Genomics Consortium"/>
            <person name="Kohler A."/>
            <person name="Kuo A."/>
            <person name="Nagy L.G."/>
            <person name="Floudas D."/>
            <person name="Copeland A."/>
            <person name="Barry K.W."/>
            <person name="Cichocki N."/>
            <person name="Veneault-Fourrey C."/>
            <person name="LaButti K."/>
            <person name="Lindquist E.A."/>
            <person name="Lipzen A."/>
            <person name="Lundell T."/>
            <person name="Morin E."/>
            <person name="Murat C."/>
            <person name="Riley R."/>
            <person name="Ohm R."/>
            <person name="Sun H."/>
            <person name="Tunlid A."/>
            <person name="Henrissat B."/>
            <person name="Grigoriev I.V."/>
            <person name="Hibbett D.S."/>
            <person name="Martin F."/>
        </authorList>
    </citation>
    <scope>NUCLEOTIDE SEQUENCE [LARGE SCALE GENOMIC DNA]</scope>
    <source>
        <strain evidence="2 4">SS14</strain>
    </source>
</reference>
<evidence type="ECO:0000313" key="2">
    <source>
        <dbReference type="EMBL" id="KIJ25504.1"/>
    </source>
</evidence>
<feature type="transmembrane region" description="Helical" evidence="1">
    <location>
        <begin position="12"/>
        <end position="30"/>
    </location>
</feature>
<dbReference type="Proteomes" id="UP000054279">
    <property type="component" value="Unassembled WGS sequence"/>
</dbReference>
<gene>
    <name evidence="3" type="ORF">M422DRAFT_34126</name>
    <name evidence="2" type="ORF">M422DRAFT_38665</name>
</gene>
<dbReference type="AlphaFoldDB" id="A0A0C9TUK1"/>
<evidence type="ECO:0000313" key="3">
    <source>
        <dbReference type="EMBL" id="KIJ36767.1"/>
    </source>
</evidence>
<keyword evidence="4" id="KW-1185">Reference proteome</keyword>
<dbReference type="HOGENOM" id="CLU_2661407_0_0_1"/>
<accession>A0A0C9TUK1</accession>
<proteinExistence type="predicted"/>
<feature type="non-terminal residue" evidence="2">
    <location>
        <position position="1"/>
    </location>
</feature>
<organism evidence="2 4">
    <name type="scientific">Sphaerobolus stellatus (strain SS14)</name>
    <dbReference type="NCBI Taxonomy" id="990650"/>
    <lineage>
        <taxon>Eukaryota</taxon>
        <taxon>Fungi</taxon>
        <taxon>Dikarya</taxon>
        <taxon>Basidiomycota</taxon>
        <taxon>Agaricomycotina</taxon>
        <taxon>Agaricomycetes</taxon>
        <taxon>Phallomycetidae</taxon>
        <taxon>Geastrales</taxon>
        <taxon>Sphaerobolaceae</taxon>
        <taxon>Sphaerobolus</taxon>
    </lineage>
</organism>
<evidence type="ECO:0000256" key="1">
    <source>
        <dbReference type="SAM" id="Phobius"/>
    </source>
</evidence>
<evidence type="ECO:0000313" key="4">
    <source>
        <dbReference type="Proteomes" id="UP000054279"/>
    </source>
</evidence>
<name>A0A0C9TUK1_SPHS4</name>
<protein>
    <submittedName>
        <fullName evidence="2">Uncharacterized protein</fullName>
    </submittedName>
</protein>
<dbReference type="EMBL" id="KN837175">
    <property type="protein sequence ID" value="KIJ36767.1"/>
    <property type="molecule type" value="Genomic_DNA"/>
</dbReference>
<keyword evidence="1" id="KW-0472">Membrane</keyword>